<reference evidence="1" key="1">
    <citation type="journal article" date="2015" name="Nature">
        <title>Complex archaea that bridge the gap between prokaryotes and eukaryotes.</title>
        <authorList>
            <person name="Spang A."/>
            <person name="Saw J.H."/>
            <person name="Jorgensen S.L."/>
            <person name="Zaremba-Niedzwiedzka K."/>
            <person name="Martijn J."/>
            <person name="Lind A.E."/>
            <person name="van Eijk R."/>
            <person name="Schleper C."/>
            <person name="Guy L."/>
            <person name="Ettema T.J."/>
        </authorList>
    </citation>
    <scope>NUCLEOTIDE SEQUENCE</scope>
</reference>
<comment type="caution">
    <text evidence="1">The sequence shown here is derived from an EMBL/GenBank/DDBJ whole genome shotgun (WGS) entry which is preliminary data.</text>
</comment>
<name>A0A0F9ARD9_9ZZZZ</name>
<protein>
    <submittedName>
        <fullName evidence="1">Uncharacterized protein</fullName>
    </submittedName>
</protein>
<accession>A0A0F9ARD9</accession>
<evidence type="ECO:0000313" key="1">
    <source>
        <dbReference type="EMBL" id="KKK74756.1"/>
    </source>
</evidence>
<dbReference type="AlphaFoldDB" id="A0A0F9ARD9"/>
<sequence>MIRYLITYEFEGSRKQYPFSFENAEIANDEIIRIRKHDKELKKWRPPRTAFALRRIDFTPISKEESDYMLYRKKTL</sequence>
<proteinExistence type="predicted"/>
<dbReference type="EMBL" id="LAZR01056169">
    <property type="protein sequence ID" value="KKK74756.1"/>
    <property type="molecule type" value="Genomic_DNA"/>
</dbReference>
<organism evidence="1">
    <name type="scientific">marine sediment metagenome</name>
    <dbReference type="NCBI Taxonomy" id="412755"/>
    <lineage>
        <taxon>unclassified sequences</taxon>
        <taxon>metagenomes</taxon>
        <taxon>ecological metagenomes</taxon>
    </lineage>
</organism>
<gene>
    <name evidence="1" type="ORF">LCGC14_2880570</name>
</gene>